<evidence type="ECO:0000313" key="2">
    <source>
        <dbReference type="EMBL" id="GGY62813.1"/>
    </source>
</evidence>
<feature type="compositionally biased region" description="Gly residues" evidence="1">
    <location>
        <begin position="485"/>
        <end position="494"/>
    </location>
</feature>
<feature type="compositionally biased region" description="Low complexity" evidence="1">
    <location>
        <begin position="495"/>
        <end position="506"/>
    </location>
</feature>
<feature type="region of interest" description="Disordered" evidence="1">
    <location>
        <begin position="298"/>
        <end position="557"/>
    </location>
</feature>
<name>A0ABQ3APL8_9ACTN</name>
<evidence type="ECO:0000313" key="3">
    <source>
        <dbReference type="Proteomes" id="UP000600946"/>
    </source>
</evidence>
<feature type="compositionally biased region" description="Gly residues" evidence="1">
    <location>
        <begin position="401"/>
        <end position="412"/>
    </location>
</feature>
<gene>
    <name evidence="2" type="ORF">GCM10010326_66890</name>
</gene>
<feature type="region of interest" description="Disordered" evidence="1">
    <location>
        <begin position="225"/>
        <end position="265"/>
    </location>
</feature>
<feature type="compositionally biased region" description="Gly residues" evidence="1">
    <location>
        <begin position="421"/>
        <end position="432"/>
    </location>
</feature>
<accession>A0ABQ3APL8</accession>
<sequence length="557" mass="56849">MTDEKPQSPAPLTDKQRATRQVGITDMTTGAAQALSGMFPFGGRVRFFGKTDFEGHRLNEMIDLIHPANPQHLISAGDALFAAHEAISSAAAELRGHIGKVEWEGESGEAFRTWGNNLANHANRLAEFADTAGVQISAAGQGLVSVKSAMPPRDHRAEPVKVDDLPSAKRVAGNAEYEAALKVEQDRQEAINQMNRLSSFYSVSEQTLAAQEPPVFQIMPDVGVPKPERSTGDGPWPQPVRAAGSSPEGVAPVRHSDRTGTRTNHASVETVAAPAGGAEAFVHEGLSGSRTVGTEINSAAPSLDTAPGRSVVAPTSPVAPVSPGGATPPPPTHAFSYPVVNRASRALGGEHGPGLSEPSRRPGGAPGRGGPNPTGRVGNSVSEVARGGPPSAVGQSQMGRGVSGGTPRGGGSVFPREGTSGVNGGGRNGIVGGRPNAGAQGPAGPQRSKPTTIGSEGTSSRPAPTGRPSQKGVVKGAEPSTTGRPGRGGRGKGNADGVVGLPQSRSIGRRGNRSGFTSGGSGLVRASQEDRAVDDEGDETAWVQGRSGGDEEMGKNA</sequence>
<dbReference type="EMBL" id="BMUU01000016">
    <property type="protein sequence ID" value="GGY62813.1"/>
    <property type="molecule type" value="Genomic_DNA"/>
</dbReference>
<feature type="compositionally biased region" description="Low complexity" evidence="1">
    <location>
        <begin position="310"/>
        <end position="325"/>
    </location>
</feature>
<dbReference type="GeneID" id="96294558"/>
<dbReference type="InterPro" id="IPR038332">
    <property type="entry name" value="PPE_sf"/>
</dbReference>
<feature type="compositionally biased region" description="Basic and acidic residues" evidence="1">
    <location>
        <begin position="548"/>
        <end position="557"/>
    </location>
</feature>
<protein>
    <submittedName>
        <fullName evidence="2">Uncharacterized protein</fullName>
    </submittedName>
</protein>
<feature type="compositionally biased region" description="Polar residues" evidence="1">
    <location>
        <begin position="448"/>
        <end position="462"/>
    </location>
</feature>
<organism evidence="2 3">
    <name type="scientific">Streptomyces xanthochromogenes</name>
    <dbReference type="NCBI Taxonomy" id="67384"/>
    <lineage>
        <taxon>Bacteria</taxon>
        <taxon>Bacillati</taxon>
        <taxon>Actinomycetota</taxon>
        <taxon>Actinomycetes</taxon>
        <taxon>Kitasatosporales</taxon>
        <taxon>Streptomycetaceae</taxon>
        <taxon>Streptomyces</taxon>
    </lineage>
</organism>
<keyword evidence="3" id="KW-1185">Reference proteome</keyword>
<proteinExistence type="predicted"/>
<evidence type="ECO:0000256" key="1">
    <source>
        <dbReference type="SAM" id="MobiDB-lite"/>
    </source>
</evidence>
<comment type="caution">
    <text evidence="2">The sequence shown here is derived from an EMBL/GenBank/DDBJ whole genome shotgun (WGS) entry which is preliminary data.</text>
</comment>
<reference evidence="3" key="1">
    <citation type="journal article" date="2019" name="Int. J. Syst. Evol. Microbiol.">
        <title>The Global Catalogue of Microorganisms (GCM) 10K type strain sequencing project: providing services to taxonomists for standard genome sequencing and annotation.</title>
        <authorList>
            <consortium name="The Broad Institute Genomics Platform"/>
            <consortium name="The Broad Institute Genome Sequencing Center for Infectious Disease"/>
            <person name="Wu L."/>
            <person name="Ma J."/>
        </authorList>
    </citation>
    <scope>NUCLEOTIDE SEQUENCE [LARGE SCALE GENOMIC DNA]</scope>
    <source>
        <strain evidence="3">JCM 4594</strain>
    </source>
</reference>
<dbReference type="Proteomes" id="UP000600946">
    <property type="component" value="Unassembled WGS sequence"/>
</dbReference>
<dbReference type="Gene3D" id="1.20.1260.20">
    <property type="entry name" value="PPE superfamily"/>
    <property type="match status" value="1"/>
</dbReference>
<dbReference type="RefSeq" id="WP_190029066.1">
    <property type="nucleotide sequence ID" value="NZ_BMUU01000016.1"/>
</dbReference>